<feature type="region of interest" description="Disordered" evidence="1">
    <location>
        <begin position="1"/>
        <end position="38"/>
    </location>
</feature>
<gene>
    <name evidence="2" type="ORF">BN9_116340</name>
</gene>
<feature type="compositionally biased region" description="Polar residues" evidence="1">
    <location>
        <begin position="26"/>
        <end position="38"/>
    </location>
</feature>
<dbReference type="PANTHER" id="PTHR45703:SF36">
    <property type="entry name" value="DYNEIN HEAVY CHAIN, CYTOPLASMIC"/>
    <property type="match status" value="1"/>
</dbReference>
<dbReference type="GO" id="GO:0045505">
    <property type="term" value="F:dynein intermediate chain binding"/>
    <property type="evidence" value="ECO:0007669"/>
    <property type="project" value="InterPro"/>
</dbReference>
<dbReference type="InterPro" id="IPR026983">
    <property type="entry name" value="DHC"/>
</dbReference>
<dbReference type="GO" id="GO:0030286">
    <property type="term" value="C:dynein complex"/>
    <property type="evidence" value="ECO:0007669"/>
    <property type="project" value="InterPro"/>
</dbReference>
<evidence type="ECO:0008006" key="4">
    <source>
        <dbReference type="Google" id="ProtNLM"/>
    </source>
</evidence>
<dbReference type="InParanoid" id="A0A024GU46"/>
<dbReference type="GO" id="GO:0051959">
    <property type="term" value="F:dynein light intermediate chain binding"/>
    <property type="evidence" value="ECO:0007669"/>
    <property type="project" value="InterPro"/>
</dbReference>
<dbReference type="EMBL" id="CAIX01000395">
    <property type="protein sequence ID" value="CCI50116.1"/>
    <property type="molecule type" value="Genomic_DNA"/>
</dbReference>
<organism evidence="2 3">
    <name type="scientific">Albugo candida</name>
    <dbReference type="NCBI Taxonomy" id="65357"/>
    <lineage>
        <taxon>Eukaryota</taxon>
        <taxon>Sar</taxon>
        <taxon>Stramenopiles</taxon>
        <taxon>Oomycota</taxon>
        <taxon>Peronosporomycetes</taxon>
        <taxon>Albuginales</taxon>
        <taxon>Albuginaceae</taxon>
        <taxon>Albugo</taxon>
    </lineage>
</organism>
<accession>A0A024GU46</accession>
<dbReference type="AlphaFoldDB" id="A0A024GU46"/>
<dbReference type="OrthoDB" id="10058749at2759"/>
<name>A0A024GU46_9STRA</name>
<dbReference type="PANTHER" id="PTHR45703">
    <property type="entry name" value="DYNEIN HEAVY CHAIN"/>
    <property type="match status" value="1"/>
</dbReference>
<dbReference type="GO" id="GO:0007018">
    <property type="term" value="P:microtubule-based movement"/>
    <property type="evidence" value="ECO:0007669"/>
    <property type="project" value="InterPro"/>
</dbReference>
<evidence type="ECO:0000313" key="2">
    <source>
        <dbReference type="EMBL" id="CCI50116.1"/>
    </source>
</evidence>
<reference evidence="2 3" key="1">
    <citation type="submission" date="2012-05" db="EMBL/GenBank/DDBJ databases">
        <title>Recombination and specialization in a pathogen metapopulation.</title>
        <authorList>
            <person name="Gardiner A."/>
            <person name="Kemen E."/>
            <person name="Schultz-Larsen T."/>
            <person name="MacLean D."/>
            <person name="Van Oosterhout C."/>
            <person name="Jones J.D.G."/>
        </authorList>
    </citation>
    <scope>NUCLEOTIDE SEQUENCE [LARGE SCALE GENOMIC DNA]</scope>
    <source>
        <strain evidence="2 3">Ac Nc2</strain>
    </source>
</reference>
<comment type="caution">
    <text evidence="2">The sequence shown here is derived from an EMBL/GenBank/DDBJ whole genome shotgun (WGS) entry which is preliminary data.</text>
</comment>
<evidence type="ECO:0000256" key="1">
    <source>
        <dbReference type="SAM" id="MobiDB-lite"/>
    </source>
</evidence>
<sequence length="907" mass="103652">MSEKERKYQRLPSRGFFDTPLRRARPNSTPQTQNQKERLNGQTISVRGGLASIIKNDVAPITFSCKKTDVLRNNLAPNKDTRPTALRPQSTGKLKGSALVHWLVKNAPPKYLYLRPNQSDTQDEVEWSTSHFIPLHYFINVDEQASGFENALFEKGPLDAVALPMITSSGQPGNWSTCKVIAPAKKSHFFAISWSGGSRVGKPLVHRGLICFEIDEPEKFLKNLHDAIERRTKAEELLRYIHLINTVSLSEDYSLSQSTINQILSLALDDHERRQNKVWKRSSITALIEEVSADYSILMKKLVFESIEENLEYGMLTLESFRTTNGYLFLNYDQRNVRRLKTKELKRFQLTLLANSVLVASIIEVQGACIKLVKQTNVIHFNAAENTDFSPQKRLTSSKMISRVKLPTQSDHNSGRSMTLEELTAAITRMSNAMLRSVRDDFARKVAKQVHATLHDARIPSYDVTQSNRSAYMTTDLKRLLTRMDFMLQNAISEFLLTNFELYTSIVEEMACFDFRIQSLMEVWIYSKQNSNAKASFSSRNCSVFRLEVVASHENGQESSQNKDVKDNSGLKSKCLYDVPHDYEKVWSALDDVTPTIHKRPKLRFAYVISPNDYLDAFLSIFTIALSHVESLDLLERLVMDRIFWPTQCFIRCPDNDYTSLQQLRERICDAMSHAIVPTKRYLDLLEVYVPLLNLDPQDYVKSLYLQPTELKNDASSRAIDAGPDGDRDQSLGAPDIAKLSRSLRDHQMLEQNIQHEIPDSAICAGLFEIDVSKIRGLLAKKHREIILRLLEAHASSTNEAAKRILAKFDNVNSKLNTRPINIEDAYQLQDYLSNIQQIVVPLIENVQEIASNSEIFDEFQYTLSDEHLRTLWLLQAWPPKLAKTVVLAKDSLEEKLESIMKHERQV</sequence>
<dbReference type="STRING" id="65357.A0A024GU46"/>
<evidence type="ECO:0000313" key="3">
    <source>
        <dbReference type="Proteomes" id="UP000053237"/>
    </source>
</evidence>
<protein>
    <recommendedName>
        <fullName evidence="4">Dynein heavy chain linker domain-containing protein</fullName>
    </recommendedName>
</protein>
<proteinExistence type="predicted"/>
<dbReference type="Proteomes" id="UP000053237">
    <property type="component" value="Unassembled WGS sequence"/>
</dbReference>
<keyword evidence="3" id="KW-1185">Reference proteome</keyword>